<dbReference type="PROSITE" id="PS50883">
    <property type="entry name" value="EAL"/>
    <property type="match status" value="1"/>
</dbReference>
<dbReference type="SUPFAM" id="SSF141868">
    <property type="entry name" value="EAL domain-like"/>
    <property type="match status" value="1"/>
</dbReference>
<comment type="caution">
    <text evidence="4">The sequence shown here is derived from an EMBL/GenBank/DDBJ whole genome shotgun (WGS) entry which is preliminary data.</text>
</comment>
<dbReference type="InterPro" id="IPR029787">
    <property type="entry name" value="Nucleotide_cyclase"/>
</dbReference>
<dbReference type="InterPro" id="IPR001633">
    <property type="entry name" value="EAL_dom"/>
</dbReference>
<dbReference type="CDD" id="cd01948">
    <property type="entry name" value="EAL"/>
    <property type="match status" value="1"/>
</dbReference>
<feature type="domain" description="EAL" evidence="2">
    <location>
        <begin position="647"/>
        <end position="901"/>
    </location>
</feature>
<dbReference type="SUPFAM" id="SSF55073">
    <property type="entry name" value="Nucleotide cyclase"/>
    <property type="match status" value="1"/>
</dbReference>
<dbReference type="PANTHER" id="PTHR33121">
    <property type="entry name" value="CYCLIC DI-GMP PHOSPHODIESTERASE PDEF"/>
    <property type="match status" value="1"/>
</dbReference>
<dbReference type="InterPro" id="IPR029016">
    <property type="entry name" value="GAF-like_dom_sf"/>
</dbReference>
<dbReference type="Pfam" id="PF00990">
    <property type="entry name" value="GGDEF"/>
    <property type="match status" value="1"/>
</dbReference>
<dbReference type="SUPFAM" id="SSF55781">
    <property type="entry name" value="GAF domain-like"/>
    <property type="match status" value="1"/>
</dbReference>
<dbReference type="SMART" id="SM00267">
    <property type="entry name" value="GGDEF"/>
    <property type="match status" value="1"/>
</dbReference>
<reference evidence="4 5" key="2">
    <citation type="submission" date="2020-01" db="EMBL/GenBank/DDBJ databases">
        <title>Clostridiaceae sp. nov. isolated from the gut of human by culturomics.</title>
        <authorList>
            <person name="Chang Y."/>
        </authorList>
    </citation>
    <scope>NUCLEOTIDE SEQUENCE [LARGE SCALE GENOMIC DNA]</scope>
    <source>
        <strain evidence="4 5">DONG20-135</strain>
    </source>
</reference>
<dbReference type="Pfam" id="PF01590">
    <property type="entry name" value="GAF"/>
    <property type="match status" value="1"/>
</dbReference>
<keyword evidence="1" id="KW-0472">Membrane</keyword>
<proteinExistence type="predicted"/>
<feature type="domain" description="GGDEF" evidence="3">
    <location>
        <begin position="514"/>
        <end position="640"/>
    </location>
</feature>
<dbReference type="Pfam" id="PF00563">
    <property type="entry name" value="EAL"/>
    <property type="match status" value="1"/>
</dbReference>
<dbReference type="InterPro" id="IPR035919">
    <property type="entry name" value="EAL_sf"/>
</dbReference>
<keyword evidence="1" id="KW-1133">Transmembrane helix</keyword>
<evidence type="ECO:0000256" key="1">
    <source>
        <dbReference type="SAM" id="Phobius"/>
    </source>
</evidence>
<name>A0A6N8U9V2_9FIRM</name>
<dbReference type="InterPro" id="IPR000160">
    <property type="entry name" value="GGDEF_dom"/>
</dbReference>
<dbReference type="InterPro" id="IPR043128">
    <property type="entry name" value="Rev_trsase/Diguanyl_cyclase"/>
</dbReference>
<gene>
    <name evidence="4" type="ORF">GSF08_06150</name>
</gene>
<dbReference type="Gene3D" id="3.20.20.450">
    <property type="entry name" value="EAL domain"/>
    <property type="match status" value="1"/>
</dbReference>
<protein>
    <submittedName>
        <fullName evidence="4">EAL domain-containing protein</fullName>
    </submittedName>
</protein>
<dbReference type="CDD" id="cd01949">
    <property type="entry name" value="GGDEF"/>
    <property type="match status" value="1"/>
</dbReference>
<evidence type="ECO:0000313" key="5">
    <source>
        <dbReference type="Proteomes" id="UP000434036"/>
    </source>
</evidence>
<dbReference type="NCBIfam" id="TIGR00254">
    <property type="entry name" value="GGDEF"/>
    <property type="match status" value="1"/>
</dbReference>
<sequence>MQGIIIPGMLIIALLVSAFFSLSFIDNLQGNARVINYTGIVRGATQRLIKQELNHIPNDKLITKIDGILSELQSGKGNNHLIRLPDKQFQEQLKDMQKTWKNIQKEIQNVRAGQDAEALFNLSETYFEMADDAVRYAENYSEDRVDGAHDALYSVAIIFILLTVLGSLYALLQQHRRNQLMIAENENREKSEYLSQMYQAFRAPLEEISEVAYIADTKNHDLLYLNEAGRKSFGIKDIQGQKCYKALQGLDAPCPFCTTSKLTVDNNYTWEFTNSITHRHYLLKDRLIEWEGRPARMEIAFDTTESENEKLELKTSLDSQKVLMDCVRVLYEEQDLDTAIHYVLEQVGIYLQADRSYMFEIRDAVGYNTHEWCKADIPKQIDSLQGIPMQLFKRWMTIFEERNCVILEDLESIHESNPEEYEILSQQGIRILVAAPLEQNGKITGFIGIDNPPAAKIKNIVSFLHTLRFFIMLAVRRSISEHKLSELSYHDTLTSFFNRNRYIQDIADLKDYHDSLGVVFLDLNGLKDTNDRFGHERGDEMLVRCSSMIQGVFKDASLYRIGGDEFVILCKGFSEQLFYTKVRELKVCFKKDTLCHAAIGSKWVKQIKNIQYTISDADADMYLDKMLYYRDHPKTSRYRSHNDEILPLGDPKILKDKIDQRQFVVYFQPKVSSDNRSAIGAEALIRYQPKKDSLILPGNFLPLLEEVQEISQIDFFVFDYVCSKIKEWSDQGKKLMPISVNFSRCSLQEPAFIDQLIAICNKHQVPRKYLEIEITEDIRGTVGLDIKELVARIRNAGFIVSIDDFGTEYANISLLTSIEFDVLKLDKSLIDDIVTNDKSKAIIKAISDYCKQMKITLIAEGIESEEQLDVLKQCGVQFAQGYLFSKPVPIEQYEQQYLNSIQDEGASTA</sequence>
<dbReference type="PANTHER" id="PTHR33121:SF70">
    <property type="entry name" value="SIGNALING PROTEIN YKOW"/>
    <property type="match status" value="1"/>
</dbReference>
<dbReference type="EMBL" id="WUUQ01000002">
    <property type="protein sequence ID" value="MXQ73513.1"/>
    <property type="molecule type" value="Genomic_DNA"/>
</dbReference>
<dbReference type="SMART" id="SM00052">
    <property type="entry name" value="EAL"/>
    <property type="match status" value="1"/>
</dbReference>
<dbReference type="Proteomes" id="UP000434036">
    <property type="component" value="Unassembled WGS sequence"/>
</dbReference>
<dbReference type="InterPro" id="IPR003018">
    <property type="entry name" value="GAF"/>
</dbReference>
<organism evidence="4 5">
    <name type="scientific">Copranaerobaculum intestinale</name>
    <dbReference type="NCBI Taxonomy" id="2692629"/>
    <lineage>
        <taxon>Bacteria</taxon>
        <taxon>Bacillati</taxon>
        <taxon>Bacillota</taxon>
        <taxon>Erysipelotrichia</taxon>
        <taxon>Erysipelotrichales</taxon>
        <taxon>Erysipelotrichaceae</taxon>
        <taxon>Copranaerobaculum</taxon>
    </lineage>
</organism>
<keyword evidence="1" id="KW-0812">Transmembrane</keyword>
<evidence type="ECO:0000313" key="4">
    <source>
        <dbReference type="EMBL" id="MXQ73513.1"/>
    </source>
</evidence>
<dbReference type="GO" id="GO:0071111">
    <property type="term" value="F:cyclic-guanylate-specific phosphodiesterase activity"/>
    <property type="evidence" value="ECO:0007669"/>
    <property type="project" value="InterPro"/>
</dbReference>
<dbReference type="Gene3D" id="3.30.70.270">
    <property type="match status" value="1"/>
</dbReference>
<reference evidence="4 5" key="1">
    <citation type="submission" date="2019-12" db="EMBL/GenBank/DDBJ databases">
        <authorList>
            <person name="Yang R."/>
        </authorList>
    </citation>
    <scope>NUCLEOTIDE SEQUENCE [LARGE SCALE GENOMIC DNA]</scope>
    <source>
        <strain evidence="4 5">DONG20-135</strain>
    </source>
</reference>
<dbReference type="AlphaFoldDB" id="A0A6N8U9V2"/>
<feature type="transmembrane region" description="Helical" evidence="1">
    <location>
        <begin position="6"/>
        <end position="25"/>
    </location>
</feature>
<evidence type="ECO:0000259" key="3">
    <source>
        <dbReference type="PROSITE" id="PS50887"/>
    </source>
</evidence>
<dbReference type="InterPro" id="IPR050706">
    <property type="entry name" value="Cyclic-di-GMP_PDE-like"/>
</dbReference>
<dbReference type="PROSITE" id="PS50887">
    <property type="entry name" value="GGDEF"/>
    <property type="match status" value="1"/>
</dbReference>
<accession>A0A6N8U9V2</accession>
<keyword evidence="5" id="KW-1185">Reference proteome</keyword>
<feature type="transmembrane region" description="Helical" evidence="1">
    <location>
        <begin position="151"/>
        <end position="172"/>
    </location>
</feature>
<evidence type="ECO:0000259" key="2">
    <source>
        <dbReference type="PROSITE" id="PS50883"/>
    </source>
</evidence>
<dbReference type="Gene3D" id="3.30.450.40">
    <property type="match status" value="1"/>
</dbReference>